<dbReference type="CDD" id="cd00038">
    <property type="entry name" value="CAP_ED"/>
    <property type="match status" value="1"/>
</dbReference>
<sequence>MNNNIQLDLKKFPIFEHLNNDELKDISFYLKQQTLKKNEYIFRTDDELQSIYFLVEGKVKIYKISNQAKIQIVNIYSSGDIFPHIGHFFNSRKYPANALVEENTLLFYLPVNRIETFLLKHPIVCLNLLRITGDKLTDFQNRLEEKLVNTTYEQVIKQLLRLSNKYGVTLSNKNVLLLERFHNTEIANMLGATRETISRIMNSLYEKNLIERDKEGRLIIRKEALKAEISNED</sequence>
<dbReference type="SUPFAM" id="SSF51206">
    <property type="entry name" value="cAMP-binding domain-like"/>
    <property type="match status" value="1"/>
</dbReference>
<evidence type="ECO:0000313" key="7">
    <source>
        <dbReference type="EMBL" id="MBP2241511.1"/>
    </source>
</evidence>
<evidence type="ECO:0000256" key="2">
    <source>
        <dbReference type="ARBA" id="ARBA00023125"/>
    </source>
</evidence>
<dbReference type="SMART" id="SM00419">
    <property type="entry name" value="HTH_CRP"/>
    <property type="match status" value="1"/>
</dbReference>
<feature type="domain" description="HTH crp-type" evidence="6">
    <location>
        <begin position="149"/>
        <end position="224"/>
    </location>
</feature>
<keyword evidence="2" id="KW-0238">DNA-binding</keyword>
<dbReference type="SMART" id="SM00100">
    <property type="entry name" value="cNMP"/>
    <property type="match status" value="1"/>
</dbReference>
<reference evidence="7 8" key="1">
    <citation type="submission" date="2021-03" db="EMBL/GenBank/DDBJ databases">
        <title>Genomic Encyclopedia of Type Strains, Phase IV (KMG-IV): sequencing the most valuable type-strain genomes for metagenomic binning, comparative biology and taxonomic classification.</title>
        <authorList>
            <person name="Goeker M."/>
        </authorList>
    </citation>
    <scope>NUCLEOTIDE SEQUENCE [LARGE SCALE GENOMIC DNA]</scope>
    <source>
        <strain evidence="7 8">DSM 26675</strain>
    </source>
</reference>
<dbReference type="InterPro" id="IPR014710">
    <property type="entry name" value="RmlC-like_jellyroll"/>
</dbReference>
<keyword evidence="4" id="KW-0804">Transcription</keyword>
<dbReference type="Pfam" id="PF13545">
    <property type="entry name" value="HTH_Crp_2"/>
    <property type="match status" value="1"/>
</dbReference>
<dbReference type="InterPro" id="IPR000595">
    <property type="entry name" value="cNMP-bd_dom"/>
</dbReference>
<keyword evidence="3" id="KW-0010">Activator</keyword>
<dbReference type="Proteomes" id="UP001519293">
    <property type="component" value="Unassembled WGS sequence"/>
</dbReference>
<dbReference type="InterPro" id="IPR036388">
    <property type="entry name" value="WH-like_DNA-bd_sf"/>
</dbReference>
<dbReference type="Gene3D" id="2.60.120.10">
    <property type="entry name" value="Jelly Rolls"/>
    <property type="match status" value="1"/>
</dbReference>
<comment type="caution">
    <text evidence="7">The sequence shown here is derived from an EMBL/GenBank/DDBJ whole genome shotgun (WGS) entry which is preliminary data.</text>
</comment>
<dbReference type="Gene3D" id="1.10.10.10">
    <property type="entry name" value="Winged helix-like DNA-binding domain superfamily/Winged helix DNA-binding domain"/>
    <property type="match status" value="1"/>
</dbReference>
<feature type="domain" description="Cyclic nucleotide-binding" evidence="5">
    <location>
        <begin position="14"/>
        <end position="118"/>
    </location>
</feature>
<dbReference type="SUPFAM" id="SSF46785">
    <property type="entry name" value="Winged helix' DNA-binding domain"/>
    <property type="match status" value="1"/>
</dbReference>
<evidence type="ECO:0000259" key="6">
    <source>
        <dbReference type="PROSITE" id="PS51063"/>
    </source>
</evidence>
<name>A0ABS4RGG9_9BACI</name>
<dbReference type="PANTHER" id="PTHR24567:SF26">
    <property type="entry name" value="REGULATORY PROTEIN YEIL"/>
    <property type="match status" value="1"/>
</dbReference>
<evidence type="ECO:0000313" key="8">
    <source>
        <dbReference type="Proteomes" id="UP001519293"/>
    </source>
</evidence>
<keyword evidence="8" id="KW-1185">Reference proteome</keyword>
<gene>
    <name evidence="7" type="ORF">J2Z40_002074</name>
</gene>
<evidence type="ECO:0000259" key="5">
    <source>
        <dbReference type="PROSITE" id="PS50042"/>
    </source>
</evidence>
<dbReference type="InterPro" id="IPR012318">
    <property type="entry name" value="HTH_CRP"/>
</dbReference>
<protein>
    <submittedName>
        <fullName evidence="7">CRP/FNR family transcriptional regulator</fullName>
    </submittedName>
</protein>
<dbReference type="PROSITE" id="PS50042">
    <property type="entry name" value="CNMP_BINDING_3"/>
    <property type="match status" value="1"/>
</dbReference>
<dbReference type="PROSITE" id="PS51063">
    <property type="entry name" value="HTH_CRP_2"/>
    <property type="match status" value="1"/>
</dbReference>
<dbReference type="InterPro" id="IPR050397">
    <property type="entry name" value="Env_Response_Regulators"/>
</dbReference>
<evidence type="ECO:0000256" key="4">
    <source>
        <dbReference type="ARBA" id="ARBA00023163"/>
    </source>
</evidence>
<dbReference type="InterPro" id="IPR036390">
    <property type="entry name" value="WH_DNA-bd_sf"/>
</dbReference>
<dbReference type="InterPro" id="IPR018490">
    <property type="entry name" value="cNMP-bd_dom_sf"/>
</dbReference>
<evidence type="ECO:0000256" key="1">
    <source>
        <dbReference type="ARBA" id="ARBA00023015"/>
    </source>
</evidence>
<keyword evidence="1" id="KW-0805">Transcription regulation</keyword>
<proteinExistence type="predicted"/>
<accession>A0ABS4RGG9</accession>
<dbReference type="EMBL" id="JAGIKZ010000010">
    <property type="protein sequence ID" value="MBP2241511.1"/>
    <property type="molecule type" value="Genomic_DNA"/>
</dbReference>
<dbReference type="Pfam" id="PF00027">
    <property type="entry name" value="cNMP_binding"/>
    <property type="match status" value="1"/>
</dbReference>
<dbReference type="PANTHER" id="PTHR24567">
    <property type="entry name" value="CRP FAMILY TRANSCRIPTIONAL REGULATORY PROTEIN"/>
    <property type="match status" value="1"/>
</dbReference>
<organism evidence="7 8">
    <name type="scientific">Cytobacillus eiseniae</name>
    <dbReference type="NCBI Taxonomy" id="762947"/>
    <lineage>
        <taxon>Bacteria</taxon>
        <taxon>Bacillati</taxon>
        <taxon>Bacillota</taxon>
        <taxon>Bacilli</taxon>
        <taxon>Bacillales</taxon>
        <taxon>Bacillaceae</taxon>
        <taxon>Cytobacillus</taxon>
    </lineage>
</organism>
<evidence type="ECO:0000256" key="3">
    <source>
        <dbReference type="ARBA" id="ARBA00023159"/>
    </source>
</evidence>
<dbReference type="PRINTS" id="PR00034">
    <property type="entry name" value="HTHCRP"/>
</dbReference>
<dbReference type="RefSeq" id="WP_162840519.1">
    <property type="nucleotide sequence ID" value="NZ_JAGIKZ010000010.1"/>
</dbReference>